<dbReference type="RefSeq" id="WP_171413186.1">
    <property type="nucleotide sequence ID" value="NZ_JABFJW010000042.1"/>
</dbReference>
<name>A0A7Y4JPU7_9BACT</name>
<dbReference type="Proteomes" id="UP000528460">
    <property type="component" value="Unassembled WGS sequence"/>
</dbReference>
<dbReference type="EMBL" id="JABFJW010000042">
    <property type="protein sequence ID" value="NOK08970.1"/>
    <property type="molecule type" value="Genomic_DNA"/>
</dbReference>
<reference evidence="1 2" key="1">
    <citation type="submission" date="2020-05" db="EMBL/GenBank/DDBJ databases">
        <authorList>
            <person name="Whitworth D."/>
        </authorList>
    </citation>
    <scope>NUCLEOTIDE SEQUENCE [LARGE SCALE GENOMIC DNA]</scope>
    <source>
        <strain evidence="1 2">CA046A</strain>
    </source>
</reference>
<comment type="caution">
    <text evidence="1">The sequence shown here is derived from an EMBL/GenBank/DDBJ whole genome shotgun (WGS) entry which is preliminary data.</text>
</comment>
<sequence length="675" mass="75011">MSHYVPPLQLHIVSSKGFKKGAEYLLLLQQWFSGDERMFAVPEPNIPLYVWTTDKTGGLPPDIVWKEAGRTALILLVDDTFVADPQWKAWAQRQADARRPEDLFLTVAFTANFTNGGPAFQSQNAIRLDLRPSKDHDEDLRLFVTHSLVRWFQSRPNEKPRAAQLFISHAKANLGRVGGRDLARKLKAFIDSNPAGEVFFDEVDIGGGEAFAATLESFVKDSAVIVLLTDAFSSRFWCGWEVATAKEYQRPVVVVNALEQGEVSSLSYVGKTPTIRWNAVTPKARNDARMHRRIVASALVEQLRLAYDALQLEAIRQLAFPGRTDVAVAARPPEFATLPVPRDAHAPFILLHADPPLPRYELRLMQRQRPELTFASAAQALSGCYAGTRPLDGYRIAVSISDSPDRDARGFTQNTQERLWTRLATHLLAAGAELAYGGDLREKGYTAQLIDLARSIADAGQPLPVGIIQWYAGWPTSAAVDTSQRAGLPSAIKPHWAEVPTEVAATADANWRAHDFVPEHHFAWTLGMRDMRRAMAKDCHARILIGGQLRAVSPWPGLLEEFETFIGKPLYLMGAFGGTTQLLIDVLQGKSTPVEFSAAFQDEGGLRAPLREYYERKQGPIDWAARVERIRKLGVAGLDNGLTQEENERLFVTRSLTEMISLVLKGLRSRLGPKP</sequence>
<dbReference type="Gene3D" id="3.40.50.10140">
    <property type="entry name" value="Toll/interleukin-1 receptor homology (TIR) domain"/>
    <property type="match status" value="1"/>
</dbReference>
<dbReference type="InterPro" id="IPR035897">
    <property type="entry name" value="Toll_tir_struct_dom_sf"/>
</dbReference>
<accession>A0A7Y4JPU7</accession>
<proteinExistence type="predicted"/>
<protein>
    <recommendedName>
        <fullName evidence="3">TIR domain-containing protein</fullName>
    </recommendedName>
</protein>
<dbReference type="AlphaFoldDB" id="A0A7Y4JPU7"/>
<dbReference type="InterPro" id="IPR041160">
    <property type="entry name" value="LD_cluster2"/>
</dbReference>
<evidence type="ECO:0000313" key="1">
    <source>
        <dbReference type="EMBL" id="NOK08970.1"/>
    </source>
</evidence>
<evidence type="ECO:0000313" key="2">
    <source>
        <dbReference type="Proteomes" id="UP000528460"/>
    </source>
</evidence>
<evidence type="ECO:0008006" key="3">
    <source>
        <dbReference type="Google" id="ProtNLM"/>
    </source>
</evidence>
<organism evidence="1 2">
    <name type="scientific">Corallococcus exercitus</name>
    <dbReference type="NCBI Taxonomy" id="2316736"/>
    <lineage>
        <taxon>Bacteria</taxon>
        <taxon>Pseudomonadati</taxon>
        <taxon>Myxococcota</taxon>
        <taxon>Myxococcia</taxon>
        <taxon>Myxococcales</taxon>
        <taxon>Cystobacterineae</taxon>
        <taxon>Myxococcaceae</taxon>
        <taxon>Corallococcus</taxon>
    </lineage>
</organism>
<dbReference type="SUPFAM" id="SSF52200">
    <property type="entry name" value="Toll/Interleukin receptor TIR domain"/>
    <property type="match status" value="1"/>
</dbReference>
<dbReference type="Pfam" id="PF18163">
    <property type="entry name" value="LD_cluster2"/>
    <property type="match status" value="1"/>
</dbReference>
<gene>
    <name evidence="1" type="ORF">HNS30_07990</name>
</gene>